<feature type="compositionally biased region" description="Polar residues" evidence="12">
    <location>
        <begin position="30"/>
        <end position="39"/>
    </location>
</feature>
<dbReference type="GO" id="GO:0003677">
    <property type="term" value="F:DNA binding"/>
    <property type="evidence" value="ECO:0007669"/>
    <property type="project" value="UniProtKB-KW"/>
</dbReference>
<feature type="compositionally biased region" description="Pro residues" evidence="12">
    <location>
        <begin position="402"/>
        <end position="412"/>
    </location>
</feature>
<dbReference type="InterPro" id="IPR036864">
    <property type="entry name" value="Zn2-C6_fun-type_DNA-bd_sf"/>
</dbReference>
<evidence type="ECO:0000256" key="12">
    <source>
        <dbReference type="SAM" id="MobiDB-lite"/>
    </source>
</evidence>
<dbReference type="Pfam" id="PF00172">
    <property type="entry name" value="Zn_clus"/>
    <property type="match status" value="1"/>
</dbReference>
<comment type="caution">
    <text evidence="16">The sequence shown here is derived from an EMBL/GenBank/DDBJ whole genome shotgun (WGS) entry which is preliminary data.</text>
</comment>
<gene>
    <name evidence="16" type="ORF">FSPOR_9022</name>
</gene>
<feature type="transmembrane region" description="Helical" evidence="13">
    <location>
        <begin position="1143"/>
        <end position="1165"/>
    </location>
</feature>
<dbReference type="PANTHER" id="PTHR36206">
    <property type="entry name" value="ASPERCRYPTIN BIOSYNTHESIS CLUSTER-SPECIFIC TRANSCRIPTION REGULATOR ATNN-RELATED"/>
    <property type="match status" value="1"/>
</dbReference>
<dbReference type="InterPro" id="IPR052360">
    <property type="entry name" value="Transcr_Regulatory_Proteins"/>
</dbReference>
<evidence type="ECO:0000256" key="11">
    <source>
        <dbReference type="PROSITE-ProRule" id="PRU01087"/>
    </source>
</evidence>
<feature type="transmembrane region" description="Helical" evidence="13">
    <location>
        <begin position="164"/>
        <end position="186"/>
    </location>
</feature>
<dbReference type="Pfam" id="PF11712">
    <property type="entry name" value="Vma12"/>
    <property type="match status" value="1"/>
</dbReference>
<proteinExistence type="predicted"/>
<evidence type="ECO:0000256" key="2">
    <source>
        <dbReference type="ARBA" id="ARBA00022692"/>
    </source>
</evidence>
<keyword evidence="9" id="KW-0804">Transcription</keyword>
<dbReference type="PROSITE" id="PS00463">
    <property type="entry name" value="ZN2_CY6_FUNGAL_1"/>
    <property type="match status" value="1"/>
</dbReference>
<evidence type="ECO:0000256" key="3">
    <source>
        <dbReference type="ARBA" id="ARBA00022723"/>
    </source>
</evidence>
<feature type="compositionally biased region" description="Basic residues" evidence="12">
    <location>
        <begin position="303"/>
        <end position="314"/>
    </location>
</feature>
<keyword evidence="7" id="KW-0238">DNA-binding</keyword>
<dbReference type="PANTHER" id="PTHR36206:SF4">
    <property type="entry name" value="HYPOTHETICAL CONSERVED PROTEIN (EUROFUNG)-RELATED"/>
    <property type="match status" value="1"/>
</dbReference>
<dbReference type="InterPro" id="IPR001138">
    <property type="entry name" value="Zn2Cys6_DnaBD"/>
</dbReference>
<evidence type="ECO:0000256" key="5">
    <source>
        <dbReference type="ARBA" id="ARBA00022989"/>
    </source>
</evidence>
<keyword evidence="17" id="KW-1185">Reference proteome</keyword>
<dbReference type="GO" id="GO:0070072">
    <property type="term" value="P:vacuolar proton-transporting V-type ATPase complex assembly"/>
    <property type="evidence" value="ECO:0007669"/>
    <property type="project" value="InterPro"/>
</dbReference>
<reference evidence="16 17" key="1">
    <citation type="journal article" date="2018" name="PLoS Pathog.">
        <title>Evolution of structural diversity of trichothecenes, a family of toxins produced by plant pathogenic and entomopathogenic fungi.</title>
        <authorList>
            <person name="Proctor R.H."/>
            <person name="McCormick S.P."/>
            <person name="Kim H.S."/>
            <person name="Cardoza R.E."/>
            <person name="Stanley A.M."/>
            <person name="Lindo L."/>
            <person name="Kelly A."/>
            <person name="Brown D.W."/>
            <person name="Lee T."/>
            <person name="Vaughan M.M."/>
            <person name="Alexander N.J."/>
            <person name="Busman M."/>
            <person name="Gutierrez S."/>
        </authorList>
    </citation>
    <scope>NUCLEOTIDE SEQUENCE [LARGE SCALE GENOMIC DNA]</scope>
    <source>
        <strain evidence="16 17">NRRL 3299</strain>
    </source>
</reference>
<feature type="domain" description="Zn(2)-C6 fungal-type" evidence="14">
    <location>
        <begin position="541"/>
        <end position="569"/>
    </location>
</feature>
<keyword evidence="10" id="KW-0539">Nucleus</keyword>
<name>A0A395RRI2_FUSSP</name>
<evidence type="ECO:0000256" key="1">
    <source>
        <dbReference type="ARBA" id="ARBA00004141"/>
    </source>
</evidence>
<dbReference type="CDD" id="cd00067">
    <property type="entry name" value="GAL4"/>
    <property type="match status" value="1"/>
</dbReference>
<feature type="transmembrane region" description="Helical" evidence="13">
    <location>
        <begin position="1197"/>
        <end position="1218"/>
    </location>
</feature>
<dbReference type="InterPro" id="IPR021858">
    <property type="entry name" value="Fun_TF"/>
</dbReference>
<evidence type="ECO:0000256" key="7">
    <source>
        <dbReference type="ARBA" id="ARBA00023125"/>
    </source>
</evidence>
<feature type="compositionally biased region" description="Basic and acidic residues" evidence="12">
    <location>
        <begin position="438"/>
        <end position="451"/>
    </location>
</feature>
<evidence type="ECO:0000256" key="8">
    <source>
        <dbReference type="ARBA" id="ARBA00023136"/>
    </source>
</evidence>
<dbReference type="PROSITE" id="PS50048">
    <property type="entry name" value="ZN2_CY6_FUNGAL_2"/>
    <property type="match status" value="1"/>
</dbReference>
<feature type="region of interest" description="Disordered" evidence="12">
    <location>
        <begin position="1"/>
        <end position="54"/>
    </location>
</feature>
<feature type="compositionally biased region" description="Low complexity" evidence="12">
    <location>
        <begin position="459"/>
        <end position="474"/>
    </location>
</feature>
<protein>
    <submittedName>
        <fullName evidence="16">Vacuolar er assembly vma12</fullName>
    </submittedName>
</protein>
<dbReference type="InterPro" id="IPR021013">
    <property type="entry name" value="ATPase_Vma12"/>
</dbReference>
<feature type="compositionally biased region" description="Polar residues" evidence="12">
    <location>
        <begin position="360"/>
        <end position="370"/>
    </location>
</feature>
<feature type="transmembrane region" description="Helical" evidence="13">
    <location>
        <begin position="1268"/>
        <end position="1292"/>
    </location>
</feature>
<feature type="region of interest" description="Disordered" evidence="12">
    <location>
        <begin position="293"/>
        <end position="489"/>
    </location>
</feature>
<evidence type="ECO:0000256" key="10">
    <source>
        <dbReference type="ARBA" id="ARBA00023242"/>
    </source>
</evidence>
<dbReference type="GO" id="GO:0016020">
    <property type="term" value="C:membrane"/>
    <property type="evidence" value="ECO:0007669"/>
    <property type="project" value="UniProtKB-SubCell"/>
</dbReference>
<comment type="subcellular location">
    <subcellularLocation>
        <location evidence="1">Membrane</location>
        <topology evidence="1">Multi-pass membrane protein</topology>
    </subcellularLocation>
</comment>
<keyword evidence="5 11" id="KW-1133">Transmembrane helix</keyword>
<dbReference type="SUPFAM" id="SSF57701">
    <property type="entry name" value="Zn2/Cys6 DNA-binding domain"/>
    <property type="match status" value="1"/>
</dbReference>
<feature type="domain" description="EXPERA" evidence="15">
    <location>
        <begin position="1141"/>
        <end position="1287"/>
    </location>
</feature>
<feature type="compositionally biased region" description="Basic and acidic residues" evidence="12">
    <location>
        <begin position="315"/>
        <end position="326"/>
    </location>
</feature>
<dbReference type="Gene3D" id="4.10.240.10">
    <property type="entry name" value="Zn(2)-C6 fungal-type DNA-binding domain"/>
    <property type="match status" value="1"/>
</dbReference>
<feature type="transmembrane region" description="Helical" evidence="13">
    <location>
        <begin position="1230"/>
        <end position="1248"/>
    </location>
</feature>
<organism evidence="16 17">
    <name type="scientific">Fusarium sporotrichioides</name>
    <dbReference type="NCBI Taxonomy" id="5514"/>
    <lineage>
        <taxon>Eukaryota</taxon>
        <taxon>Fungi</taxon>
        <taxon>Dikarya</taxon>
        <taxon>Ascomycota</taxon>
        <taxon>Pezizomycotina</taxon>
        <taxon>Sordariomycetes</taxon>
        <taxon>Hypocreomycetidae</taxon>
        <taxon>Hypocreales</taxon>
        <taxon>Nectriaceae</taxon>
        <taxon>Fusarium</taxon>
    </lineage>
</organism>
<keyword evidence="3" id="KW-0479">Metal-binding</keyword>
<keyword evidence="2 11" id="KW-0812">Transmembrane</keyword>
<evidence type="ECO:0000313" key="16">
    <source>
        <dbReference type="EMBL" id="RGP62750.1"/>
    </source>
</evidence>
<evidence type="ECO:0000259" key="15">
    <source>
        <dbReference type="PROSITE" id="PS51751"/>
    </source>
</evidence>
<keyword evidence="4" id="KW-0862">Zinc</keyword>
<dbReference type="GO" id="GO:0000981">
    <property type="term" value="F:DNA-binding transcription factor activity, RNA polymerase II-specific"/>
    <property type="evidence" value="ECO:0007669"/>
    <property type="project" value="InterPro"/>
</dbReference>
<evidence type="ECO:0000256" key="6">
    <source>
        <dbReference type="ARBA" id="ARBA00023015"/>
    </source>
</evidence>
<feature type="compositionally biased region" description="Acidic residues" evidence="12">
    <location>
        <begin position="18"/>
        <end position="29"/>
    </location>
</feature>
<feature type="transmembrane region" description="Helical" evidence="13">
    <location>
        <begin position="1112"/>
        <end position="1131"/>
    </location>
</feature>
<evidence type="ECO:0000313" key="17">
    <source>
        <dbReference type="Proteomes" id="UP000266152"/>
    </source>
</evidence>
<dbReference type="PROSITE" id="PS51751">
    <property type="entry name" value="EXPERA"/>
    <property type="match status" value="1"/>
</dbReference>
<evidence type="ECO:0000256" key="4">
    <source>
        <dbReference type="ARBA" id="ARBA00022833"/>
    </source>
</evidence>
<keyword evidence="6" id="KW-0805">Transcription regulation</keyword>
<accession>A0A395RRI2</accession>
<dbReference type="STRING" id="5514.A0A395RRI2"/>
<evidence type="ECO:0000256" key="9">
    <source>
        <dbReference type="ARBA" id="ARBA00023163"/>
    </source>
</evidence>
<feature type="transmembrane region" description="Helical" evidence="13">
    <location>
        <begin position="192"/>
        <end position="213"/>
    </location>
</feature>
<dbReference type="Pfam" id="PF05241">
    <property type="entry name" value="EBP"/>
    <property type="match status" value="1"/>
</dbReference>
<dbReference type="Proteomes" id="UP000266152">
    <property type="component" value="Unassembled WGS sequence"/>
</dbReference>
<dbReference type="Pfam" id="PF11951">
    <property type="entry name" value="Fungal_trans_2"/>
    <property type="match status" value="1"/>
</dbReference>
<evidence type="ECO:0000259" key="14">
    <source>
        <dbReference type="PROSITE" id="PS50048"/>
    </source>
</evidence>
<evidence type="ECO:0000256" key="13">
    <source>
        <dbReference type="SAM" id="Phobius"/>
    </source>
</evidence>
<sequence length="1311" mass="146769">MTSSIVEALATVQPPETPDSEDHDSENETQESPQPTNEPSLDDPQIGKPISHGQIVDLWKRSKAQDDTNYTLEQLLRGASVYIPPPPPKPEPSPEYKALMARLRRQEEARSYERMMNPTPQHETFKDRFPSSAAAFAEVNRPTSASDIGEEDIAMEEVHKQVTLILNFLVSIAGVAGTLWVTARWWSLPARLFLTLGGSILVAIAEVVVYNAYLWKMDEGRKKHGKVKEVREVVESWTVGKLDDEVEKTILLKEKDDTGIDKLASGGLNKSNNIVNLWNKAWELVETKTAKMSESSSSLTSRSRTKPLRTYGKRSTRDDSPRETSLKKRRISTETSHAEILSPNDTDKEAQSLPKIGPQETKNTAESTSKPAKKGSILNFFKPIPSSSTAASSPKSDEPQPESTPPSSPPPRIEARKKPRLLRFRGTSLPLLDDENNKEDNQTEDAKEESGVKPTTPTLRESSLNRESSSGNDAKASKKAKGKSSAVQTTLNLSSQAAFSECKIKPKSYGSKFAAIGGIGSYLAYGKGQDPDIMARKAGNGCITCRIRRVKCDMAKPACQRCLSVKRQCDGYLPQDSTITRRQLAEAARRMSVVGPISKALCQYPISTGTKSANLTLFDVFRTLTAPSTASFIPSQFWTREILQLAHSEPAVWHATLALGAIHQRHELYFQGCNDKSEEMWLEANVSYGRAISCAREVKDPTKLLSLCLALLSITHLIGRWSDSQVHIMAAHSLLNQAGYSIETSSAAEMLTRLDLHAMTFSDSSAPYPYKNAPSRVWIDEDMQRIAGFESYAQAGTALFGVMRRLMMMGQKTEDEDQETMGEDQDMMAITKRDLAFWEYKMAEFERNHASPHDQRGAVSIRLYHTLMRTFLAGGAFGPEMRWDNLVGLYERILTLAETLCADTRSFHVNSPLSLEPGVIVPVFMVAQRCRHPWLRRRAITFLYKLKRQEGMWFSDGAAAVSKKIMEIEGQTYFESDLSNDEENVSSVLPLEDIPWEAWATADVENLPARTSWAGIEKVPEEKRMRETMVMVFTEERRIELSLIMSSGDELGTYGEISDAKVRALKMIFIINTMDTLVEAVNATTKIPLHPYSPLNAVLPEYVTNTLSSRTLVGSFVLGSIAIFAVTLLFINSAPRKLSKGETFVTLWFALCGCIHFFFEGYYVANFSDLSSRLSLFAQLWKEYSLSDSRYLTQDSFLVPMEAITAILWGPMSFFCAWSIVKEHPLRHPIQLIISVGQLYGDVLYFATCYFNEVVHNIVYCRPEQFYFYMYYVFCNAIWIVIPSALVVHSVVATKRAFAKVQAAETKKKAL</sequence>
<dbReference type="InterPro" id="IPR033118">
    <property type="entry name" value="EXPERA"/>
</dbReference>
<feature type="compositionally biased region" description="Low complexity" evidence="12">
    <location>
        <begin position="293"/>
        <end position="302"/>
    </location>
</feature>
<keyword evidence="8 11" id="KW-0472">Membrane</keyword>
<feature type="compositionally biased region" description="Low complexity" evidence="12">
    <location>
        <begin position="382"/>
        <end position="394"/>
    </location>
</feature>
<dbReference type="SMART" id="SM00066">
    <property type="entry name" value="GAL4"/>
    <property type="match status" value="1"/>
</dbReference>
<dbReference type="GO" id="GO:0008270">
    <property type="term" value="F:zinc ion binding"/>
    <property type="evidence" value="ECO:0007669"/>
    <property type="project" value="InterPro"/>
</dbReference>
<dbReference type="EMBL" id="PXOF01000142">
    <property type="protein sequence ID" value="RGP62750.1"/>
    <property type="molecule type" value="Genomic_DNA"/>
</dbReference>